<reference evidence="1 2" key="1">
    <citation type="submission" date="2016-10" db="EMBL/GenBank/DDBJ databases">
        <title>Paenibacillus species isolates.</title>
        <authorList>
            <person name="Beno S.M."/>
        </authorList>
    </citation>
    <scope>NUCLEOTIDE SEQUENCE [LARGE SCALE GENOMIC DNA]</scope>
    <source>
        <strain evidence="1 2">FSL H7-0918</strain>
    </source>
</reference>
<name>A0AB36JJF8_9BACL</name>
<accession>A0AB36JJF8</accession>
<protein>
    <submittedName>
        <fullName evidence="1">Uncharacterized protein</fullName>
    </submittedName>
</protein>
<evidence type="ECO:0000313" key="1">
    <source>
        <dbReference type="EMBL" id="OME22987.1"/>
    </source>
</evidence>
<proteinExistence type="predicted"/>
<dbReference type="RefSeq" id="WP_076133695.1">
    <property type="nucleotide sequence ID" value="NZ_MPTO01000004.1"/>
</dbReference>
<comment type="caution">
    <text evidence="1">The sequence shown here is derived from an EMBL/GenBank/DDBJ whole genome shotgun (WGS) entry which is preliminary data.</text>
</comment>
<gene>
    <name evidence="1" type="ORF">BSK47_04585</name>
</gene>
<organism evidence="1 2">
    <name type="scientific">Paenibacillus odorifer</name>
    <dbReference type="NCBI Taxonomy" id="189426"/>
    <lineage>
        <taxon>Bacteria</taxon>
        <taxon>Bacillati</taxon>
        <taxon>Bacillota</taxon>
        <taxon>Bacilli</taxon>
        <taxon>Bacillales</taxon>
        <taxon>Paenibacillaceae</taxon>
        <taxon>Paenibacillus</taxon>
    </lineage>
</organism>
<dbReference type="Proteomes" id="UP000187323">
    <property type="component" value="Unassembled WGS sequence"/>
</dbReference>
<dbReference type="AlphaFoldDB" id="A0AB36JJF8"/>
<dbReference type="EMBL" id="MPTO01000004">
    <property type="protein sequence ID" value="OME22987.1"/>
    <property type="molecule type" value="Genomic_DNA"/>
</dbReference>
<evidence type="ECO:0000313" key="2">
    <source>
        <dbReference type="Proteomes" id="UP000187323"/>
    </source>
</evidence>
<sequence>MNRSKLVAEVVEAGRIAAHNLNVIQSNPEAVKHGEFESIEDYLLMVIRVAEIEKARLAGRTSLRTRLKYLVSSILRDERSKGKGDAA</sequence>